<dbReference type="RefSeq" id="WP_005741809.1">
    <property type="nucleotide sequence ID" value="NZ_CP031226.1"/>
</dbReference>
<reference evidence="1 2" key="1">
    <citation type="journal article" date="2011" name="PLoS Pathog.">
        <title>Dynamic evolution of pathogenicity revealed by sequencing and comparative genomics of 19 Pseudomonas syringae isolates.</title>
        <authorList>
            <person name="Baltrus D.A."/>
            <person name="Nishimura M.T."/>
            <person name="Romanchuk A."/>
            <person name="Chang J.H."/>
            <person name="Mukhtar M.S."/>
            <person name="Cherkis K."/>
            <person name="Roach J."/>
            <person name="Grant S.R."/>
            <person name="Jones C.D."/>
            <person name="Dangl J.L."/>
        </authorList>
    </citation>
    <scope>NUCLEOTIDE SEQUENCE [LARGE SCALE GENOMIC DNA]</scope>
    <source>
        <strain evidence="1 2">M301315</strain>
    </source>
</reference>
<evidence type="ECO:0000313" key="1">
    <source>
        <dbReference type="EMBL" id="AXH59888.1"/>
    </source>
</evidence>
<sequence>MQYQHSDAQVITLYRLFTRCQLSITSNNHLLANLPDRCRPEGLAGLCEEATIHHYRYPIDKLSRWLGFTQGVLAAAGVAGVSEDQELNPCADLQFEHTAAQVTALQTLFSRYHVRIVDNTHLLANLSEACCPENLMALCVQAIEHHYRYPFDKLNRWLGFVQGVLAAVRIIDVDEERKFSRPLLHAFHNQVPPTFAS</sequence>
<protein>
    <submittedName>
        <fullName evidence="1">Uncharacterized protein</fullName>
    </submittedName>
</protein>
<organism evidence="1 2">
    <name type="scientific">Pseudomonas amygdali pv. lachrymans str. M301315</name>
    <dbReference type="NCBI Taxonomy" id="629260"/>
    <lineage>
        <taxon>Bacteria</taxon>
        <taxon>Pseudomonadati</taxon>
        <taxon>Pseudomonadota</taxon>
        <taxon>Gammaproteobacteria</taxon>
        <taxon>Pseudomonadales</taxon>
        <taxon>Pseudomonadaceae</taxon>
        <taxon>Pseudomonas</taxon>
        <taxon>Pseudomonas amygdali</taxon>
    </lineage>
</organism>
<geneLocation type="plasmid" evidence="2">
    <name>pmppla107</name>
</geneLocation>
<gene>
    <name evidence="1" type="ORF">PLA107_032195</name>
</gene>
<name>A0AAD0V9L0_PSEAV</name>
<proteinExistence type="predicted"/>
<evidence type="ECO:0000313" key="2">
    <source>
        <dbReference type="Proteomes" id="UP000006426"/>
    </source>
</evidence>
<dbReference type="Proteomes" id="UP000006426">
    <property type="component" value="Plasmid pmppla107"/>
</dbReference>
<dbReference type="EMBL" id="CP031226">
    <property type="protein sequence ID" value="AXH59888.1"/>
    <property type="molecule type" value="Genomic_DNA"/>
</dbReference>
<keyword evidence="1" id="KW-0614">Plasmid</keyword>
<dbReference type="GeneID" id="39474538"/>
<accession>A0AAD0V9L0</accession>
<dbReference type="AlphaFoldDB" id="A0AAD0V9L0"/>